<evidence type="ECO:0000313" key="2">
    <source>
        <dbReference type="EMBL" id="MEN0642394.1"/>
    </source>
</evidence>
<organism evidence="2 3">
    <name type="scientific">Alkalicoccobacillus gibsonii</name>
    <dbReference type="NCBI Taxonomy" id="79881"/>
    <lineage>
        <taxon>Bacteria</taxon>
        <taxon>Bacillati</taxon>
        <taxon>Bacillota</taxon>
        <taxon>Bacilli</taxon>
        <taxon>Bacillales</taxon>
        <taxon>Bacillaceae</taxon>
        <taxon>Alkalicoccobacillus</taxon>
    </lineage>
</organism>
<feature type="transmembrane region" description="Helical" evidence="1">
    <location>
        <begin position="43"/>
        <end position="64"/>
    </location>
</feature>
<accession>A0ABU9VER7</accession>
<evidence type="ECO:0000313" key="3">
    <source>
        <dbReference type="Proteomes" id="UP001418796"/>
    </source>
</evidence>
<dbReference type="RefSeq" id="WP_343129521.1">
    <property type="nucleotide sequence ID" value="NZ_JBCITK010000001.1"/>
</dbReference>
<keyword evidence="1" id="KW-0472">Membrane</keyword>
<keyword evidence="3" id="KW-1185">Reference proteome</keyword>
<gene>
    <name evidence="2" type="ORF">MKY91_04355</name>
</gene>
<reference evidence="2 3" key="1">
    <citation type="submission" date="2024-03" db="EMBL/GenBank/DDBJ databases">
        <title>Bacilli Hybrid Assemblies.</title>
        <authorList>
            <person name="Kovac J."/>
        </authorList>
    </citation>
    <scope>NUCLEOTIDE SEQUENCE [LARGE SCALE GENOMIC DNA]</scope>
    <source>
        <strain evidence="2 3">FSL R7-0666</strain>
    </source>
</reference>
<evidence type="ECO:0000256" key="1">
    <source>
        <dbReference type="SAM" id="Phobius"/>
    </source>
</evidence>
<keyword evidence="1" id="KW-1133">Transmembrane helix</keyword>
<dbReference type="Proteomes" id="UP001418796">
    <property type="component" value="Unassembled WGS sequence"/>
</dbReference>
<name>A0ABU9VER7_9BACI</name>
<proteinExistence type="predicted"/>
<feature type="transmembrane region" description="Helical" evidence="1">
    <location>
        <begin position="70"/>
        <end position="89"/>
    </location>
</feature>
<comment type="caution">
    <text evidence="2">The sequence shown here is derived from an EMBL/GenBank/DDBJ whole genome shotgun (WGS) entry which is preliminary data.</text>
</comment>
<sequence>MDILHAVGPLLIVGIIVVFVIKRLESMHKKGELAKSQSKQKQALIDSVIPLGMIAGAGVGTVVGIIISEFIYAISLGGAIGMLIGYFVYAHCSKRTQLHTN</sequence>
<protein>
    <submittedName>
        <fullName evidence="2">Uncharacterized protein</fullName>
    </submittedName>
</protein>
<keyword evidence="1" id="KW-0812">Transmembrane</keyword>
<feature type="transmembrane region" description="Helical" evidence="1">
    <location>
        <begin position="6"/>
        <end position="22"/>
    </location>
</feature>
<dbReference type="EMBL" id="JBCITK010000001">
    <property type="protein sequence ID" value="MEN0642394.1"/>
    <property type="molecule type" value="Genomic_DNA"/>
</dbReference>